<proteinExistence type="predicted"/>
<evidence type="ECO:0000313" key="3">
    <source>
        <dbReference type="Proteomes" id="UP001325680"/>
    </source>
</evidence>
<name>A0ABZ0W9Z6_9BACT</name>
<dbReference type="Proteomes" id="UP001325680">
    <property type="component" value="Chromosome"/>
</dbReference>
<evidence type="ECO:0000313" key="2">
    <source>
        <dbReference type="EMBL" id="WQD38357.1"/>
    </source>
</evidence>
<evidence type="ECO:0000256" key="1">
    <source>
        <dbReference type="SAM" id="SignalP"/>
    </source>
</evidence>
<organism evidence="2 3">
    <name type="scientific">Niabella yanshanensis</name>
    <dbReference type="NCBI Taxonomy" id="577386"/>
    <lineage>
        <taxon>Bacteria</taxon>
        <taxon>Pseudomonadati</taxon>
        <taxon>Bacteroidota</taxon>
        <taxon>Chitinophagia</taxon>
        <taxon>Chitinophagales</taxon>
        <taxon>Chitinophagaceae</taxon>
        <taxon>Niabella</taxon>
    </lineage>
</organism>
<gene>
    <name evidence="2" type="ORF">U0035_22035</name>
</gene>
<protein>
    <recommendedName>
        <fullName evidence="4">Adhesin domain-containing protein</fullName>
    </recommendedName>
</protein>
<evidence type="ECO:0008006" key="4">
    <source>
        <dbReference type="Google" id="ProtNLM"/>
    </source>
</evidence>
<dbReference type="RefSeq" id="WP_114791120.1">
    <property type="nucleotide sequence ID" value="NZ_CP139960.1"/>
</dbReference>
<reference evidence="2 3" key="1">
    <citation type="submission" date="2023-12" db="EMBL/GenBank/DDBJ databases">
        <title>Genome sequencing and assembly of bacterial species from a model synthetic community.</title>
        <authorList>
            <person name="Hogle S.L."/>
        </authorList>
    </citation>
    <scope>NUCLEOTIDE SEQUENCE [LARGE SCALE GENOMIC DNA]</scope>
    <source>
        <strain evidence="2 3">HAMBI_3031</strain>
    </source>
</reference>
<feature type="signal peptide" evidence="1">
    <location>
        <begin position="1"/>
        <end position="24"/>
    </location>
</feature>
<keyword evidence="3" id="KW-1185">Reference proteome</keyword>
<keyword evidence="1" id="KW-0732">Signal</keyword>
<dbReference type="EMBL" id="CP139960">
    <property type="protein sequence ID" value="WQD38357.1"/>
    <property type="molecule type" value="Genomic_DNA"/>
</dbReference>
<sequence length="301" mass="33188">MRRTIKICSLLFLLIALTTSAARADSFNEKRKTYSKSYSLSNNQRVKIANKFGKVEVKAWDRNEVKVDVTIIAFSENERIAQGILDNITIESRDGNPVTFNTKFQGNTSTKGQKSKMEINYIVYMPASNPLDIKNEFGSSSIPDWEGEVNIKQSFGPITTGKLQKAKDVNVEFGSLISSAINDGRIRISYSDMKIDNLSGIISSTIDFCKGTKVGLNDNLEKLDMKVSYSDVSINVSSKLNTTLNIKTSFGNLKNNSKVEVVNKTKVNKYGPTFDKTYSGTQGSGKASVTISSSFGDITLK</sequence>
<accession>A0ABZ0W9Z6</accession>
<feature type="chain" id="PRO_5047156613" description="Adhesin domain-containing protein" evidence="1">
    <location>
        <begin position="25"/>
        <end position="301"/>
    </location>
</feature>